<accession>A0ABP8FJC9</accession>
<reference evidence="8" key="1">
    <citation type="journal article" date="2019" name="Int. J. Syst. Evol. Microbiol.">
        <title>The Global Catalogue of Microorganisms (GCM) 10K type strain sequencing project: providing services to taxonomists for standard genome sequencing and annotation.</title>
        <authorList>
            <consortium name="The Broad Institute Genomics Platform"/>
            <consortium name="The Broad Institute Genome Sequencing Center for Infectious Disease"/>
            <person name="Wu L."/>
            <person name="Ma J."/>
        </authorList>
    </citation>
    <scope>NUCLEOTIDE SEQUENCE [LARGE SCALE GENOMIC DNA]</scope>
    <source>
        <strain evidence="8">JCM 17664</strain>
    </source>
</reference>
<gene>
    <name evidence="7" type="ORF">GCM10023143_09470</name>
</gene>
<dbReference type="PANTHER" id="PTHR43133">
    <property type="entry name" value="RNA POLYMERASE ECF-TYPE SIGMA FACTO"/>
    <property type="match status" value="1"/>
</dbReference>
<evidence type="ECO:0000256" key="3">
    <source>
        <dbReference type="ARBA" id="ARBA00023082"/>
    </source>
</evidence>
<dbReference type="NCBIfam" id="TIGR02985">
    <property type="entry name" value="Sig70_bacteroi1"/>
    <property type="match status" value="1"/>
</dbReference>
<dbReference type="InterPro" id="IPR014327">
    <property type="entry name" value="RNA_pol_sigma70_bacteroid"/>
</dbReference>
<dbReference type="SUPFAM" id="SSF88659">
    <property type="entry name" value="Sigma3 and sigma4 domains of RNA polymerase sigma factors"/>
    <property type="match status" value="1"/>
</dbReference>
<dbReference type="Pfam" id="PF08281">
    <property type="entry name" value="Sigma70_r4_2"/>
    <property type="match status" value="1"/>
</dbReference>
<protein>
    <submittedName>
        <fullName evidence="7">RNA polymerase sigma-70 factor</fullName>
    </submittedName>
</protein>
<dbReference type="InterPro" id="IPR036388">
    <property type="entry name" value="WH-like_DNA-bd_sf"/>
</dbReference>
<evidence type="ECO:0000313" key="8">
    <source>
        <dbReference type="Proteomes" id="UP001501207"/>
    </source>
</evidence>
<dbReference type="InterPro" id="IPR013249">
    <property type="entry name" value="RNA_pol_sigma70_r4_t2"/>
</dbReference>
<dbReference type="Gene3D" id="1.10.1740.10">
    <property type="match status" value="1"/>
</dbReference>
<evidence type="ECO:0000313" key="7">
    <source>
        <dbReference type="EMBL" id="GAA4304777.1"/>
    </source>
</evidence>
<evidence type="ECO:0000259" key="6">
    <source>
        <dbReference type="Pfam" id="PF08281"/>
    </source>
</evidence>
<dbReference type="InterPro" id="IPR013325">
    <property type="entry name" value="RNA_pol_sigma_r2"/>
</dbReference>
<feature type="domain" description="RNA polymerase sigma-70 region 2" evidence="5">
    <location>
        <begin position="25"/>
        <end position="91"/>
    </location>
</feature>
<dbReference type="Gene3D" id="1.10.10.10">
    <property type="entry name" value="Winged helix-like DNA-binding domain superfamily/Winged helix DNA-binding domain"/>
    <property type="match status" value="1"/>
</dbReference>
<keyword evidence="8" id="KW-1185">Reference proteome</keyword>
<dbReference type="InterPro" id="IPR013324">
    <property type="entry name" value="RNA_pol_sigma_r3/r4-like"/>
</dbReference>
<dbReference type="InterPro" id="IPR039425">
    <property type="entry name" value="RNA_pol_sigma-70-like"/>
</dbReference>
<keyword evidence="2" id="KW-0805">Transcription regulation</keyword>
<evidence type="ECO:0000256" key="2">
    <source>
        <dbReference type="ARBA" id="ARBA00023015"/>
    </source>
</evidence>
<dbReference type="Proteomes" id="UP001501207">
    <property type="component" value="Unassembled WGS sequence"/>
</dbReference>
<evidence type="ECO:0000259" key="5">
    <source>
        <dbReference type="Pfam" id="PF04542"/>
    </source>
</evidence>
<organism evidence="7 8">
    <name type="scientific">Compostibacter hankyongensis</name>
    <dbReference type="NCBI Taxonomy" id="1007089"/>
    <lineage>
        <taxon>Bacteria</taxon>
        <taxon>Pseudomonadati</taxon>
        <taxon>Bacteroidota</taxon>
        <taxon>Chitinophagia</taxon>
        <taxon>Chitinophagales</taxon>
        <taxon>Chitinophagaceae</taxon>
        <taxon>Compostibacter</taxon>
    </lineage>
</organism>
<evidence type="ECO:0000256" key="4">
    <source>
        <dbReference type="ARBA" id="ARBA00023163"/>
    </source>
</evidence>
<name>A0ABP8FJC9_9BACT</name>
<keyword evidence="4" id="KW-0804">Transcription</keyword>
<evidence type="ECO:0000256" key="1">
    <source>
        <dbReference type="ARBA" id="ARBA00010641"/>
    </source>
</evidence>
<feature type="domain" description="RNA polymerase sigma factor 70 region 4 type 2" evidence="6">
    <location>
        <begin position="128"/>
        <end position="175"/>
    </location>
</feature>
<dbReference type="PANTHER" id="PTHR43133:SF46">
    <property type="entry name" value="RNA POLYMERASE SIGMA-70 FACTOR ECF SUBFAMILY"/>
    <property type="match status" value="1"/>
</dbReference>
<comment type="caution">
    <text evidence="7">The sequence shown here is derived from an EMBL/GenBank/DDBJ whole genome shotgun (WGS) entry which is preliminary data.</text>
</comment>
<dbReference type="SUPFAM" id="SSF88946">
    <property type="entry name" value="Sigma2 domain of RNA polymerase sigma factors"/>
    <property type="match status" value="1"/>
</dbReference>
<dbReference type="EMBL" id="BAABFN010000001">
    <property type="protein sequence ID" value="GAA4304777.1"/>
    <property type="molecule type" value="Genomic_DNA"/>
</dbReference>
<dbReference type="Pfam" id="PF04542">
    <property type="entry name" value="Sigma70_r2"/>
    <property type="match status" value="1"/>
</dbReference>
<keyword evidence="3" id="KW-0731">Sigma factor</keyword>
<comment type="similarity">
    <text evidence="1">Belongs to the sigma-70 factor family. ECF subfamily.</text>
</comment>
<sequence>MKLLPDIVLLHQLKHRNSRAAFEELYQRYWQMIYDIACQKLRDKEAAKDVVQDIFVMLWSRRHELTIRANFSGYLYTVLKNKFIDMERKQAVQRKVQAELLHTTGSFADDPVSDYLDGRELERHLHFRIQRMPEGMREVFLLSRQQQLSHQEIADHLSISVKTVKKQISNALKRLQLREYPL</sequence>
<dbReference type="InterPro" id="IPR007627">
    <property type="entry name" value="RNA_pol_sigma70_r2"/>
</dbReference>
<dbReference type="RefSeq" id="WP_344976185.1">
    <property type="nucleotide sequence ID" value="NZ_BAABFN010000001.1"/>
</dbReference>
<dbReference type="CDD" id="cd06171">
    <property type="entry name" value="Sigma70_r4"/>
    <property type="match status" value="1"/>
</dbReference>
<dbReference type="InterPro" id="IPR014284">
    <property type="entry name" value="RNA_pol_sigma-70_dom"/>
</dbReference>
<proteinExistence type="inferred from homology"/>
<dbReference type="NCBIfam" id="TIGR02937">
    <property type="entry name" value="sigma70-ECF"/>
    <property type="match status" value="1"/>
</dbReference>